<evidence type="ECO:0000256" key="3">
    <source>
        <dbReference type="ARBA" id="ARBA00022630"/>
    </source>
</evidence>
<dbReference type="InterPro" id="IPR036188">
    <property type="entry name" value="FAD/NAD-bd_sf"/>
</dbReference>
<evidence type="ECO:0000313" key="8">
    <source>
        <dbReference type="Proteomes" id="UP000650467"/>
    </source>
</evidence>
<reference evidence="7" key="1">
    <citation type="journal article" date="2020" name="bioRxiv">
        <title>Comparative genomics of Chlamydomonas.</title>
        <authorList>
            <person name="Craig R.J."/>
            <person name="Hasan A.R."/>
            <person name="Ness R.W."/>
            <person name="Keightley P.D."/>
        </authorList>
    </citation>
    <scope>NUCLEOTIDE SEQUENCE</scope>
    <source>
        <strain evidence="7">SAG 7.73</strain>
    </source>
</reference>
<evidence type="ECO:0000313" key="7">
    <source>
        <dbReference type="EMBL" id="KAG2427831.1"/>
    </source>
</evidence>
<comment type="caution">
    <text evidence="7">The sequence shown here is derived from an EMBL/GenBank/DDBJ whole genome shotgun (WGS) entry which is preliminary data.</text>
</comment>
<dbReference type="AlphaFoldDB" id="A0A835SLL3"/>
<accession>A0A835SLL3</accession>
<dbReference type="SUPFAM" id="SSF51905">
    <property type="entry name" value="FAD/NAD(P)-binding domain"/>
    <property type="match status" value="1"/>
</dbReference>
<dbReference type="EMBL" id="JAEHOC010000038">
    <property type="protein sequence ID" value="KAG2427831.1"/>
    <property type="molecule type" value="Genomic_DNA"/>
</dbReference>
<proteinExistence type="inferred from homology"/>
<dbReference type="PANTHER" id="PTHR10961:SF7">
    <property type="entry name" value="FAD DEPENDENT OXIDOREDUCTASE DOMAIN-CONTAINING PROTEIN"/>
    <property type="match status" value="1"/>
</dbReference>
<evidence type="ECO:0000256" key="4">
    <source>
        <dbReference type="ARBA" id="ARBA00022827"/>
    </source>
</evidence>
<dbReference type="Gene3D" id="3.50.50.60">
    <property type="entry name" value="FAD/NAD(P)-binding domain"/>
    <property type="match status" value="1"/>
</dbReference>
<comment type="cofactor">
    <cofactor evidence="1">
        <name>FAD</name>
        <dbReference type="ChEBI" id="CHEBI:57692"/>
    </cofactor>
</comment>
<feature type="domain" description="FAD dependent oxidoreductase" evidence="6">
    <location>
        <begin position="51"/>
        <end position="430"/>
    </location>
</feature>
<dbReference type="GO" id="GO:0050660">
    <property type="term" value="F:flavin adenine dinucleotide binding"/>
    <property type="evidence" value="ECO:0007669"/>
    <property type="project" value="InterPro"/>
</dbReference>
<evidence type="ECO:0000259" key="6">
    <source>
        <dbReference type="Pfam" id="PF01266"/>
    </source>
</evidence>
<protein>
    <recommendedName>
        <fullName evidence="6">FAD dependent oxidoreductase domain-containing protein</fullName>
    </recommendedName>
</protein>
<evidence type="ECO:0000256" key="2">
    <source>
        <dbReference type="ARBA" id="ARBA00010989"/>
    </source>
</evidence>
<dbReference type="OrthoDB" id="424974at2759"/>
<name>A0A835SLL3_CHLIN</name>
<dbReference type="Proteomes" id="UP000650467">
    <property type="component" value="Unassembled WGS sequence"/>
</dbReference>
<dbReference type="Gene3D" id="3.30.9.10">
    <property type="entry name" value="D-Amino Acid Oxidase, subunit A, domain 2"/>
    <property type="match status" value="1"/>
</dbReference>
<dbReference type="GO" id="GO:0008115">
    <property type="term" value="F:sarcosine oxidase activity"/>
    <property type="evidence" value="ECO:0007669"/>
    <property type="project" value="TreeGrafter"/>
</dbReference>
<keyword evidence="3" id="KW-0285">Flavoprotein</keyword>
<gene>
    <name evidence="7" type="ORF">HXX76_012152</name>
</gene>
<keyword evidence="8" id="KW-1185">Reference proteome</keyword>
<dbReference type="SUPFAM" id="SSF54373">
    <property type="entry name" value="FAD-linked reductases, C-terminal domain"/>
    <property type="match status" value="1"/>
</dbReference>
<dbReference type="PANTHER" id="PTHR10961">
    <property type="entry name" value="PEROXISOMAL SARCOSINE OXIDASE"/>
    <property type="match status" value="1"/>
</dbReference>
<keyword evidence="5" id="KW-0560">Oxidoreductase</keyword>
<sequence length="479" mass="50356">MAASAGASMTPLARKLAAKPAALILSRGFCGGRRGLGPTPGVVHAASTHYDAVVVGLGAFGSSTLYHLAKSGLKVLGIERHSPIGHGLGSSHGASRIIRLAYFEGLQYGPLLKRSLQLFLDLQDDVAARGGAAAAERLFTRTGMLDVGSVFERSLESARVHNLQHEVLTGAELNKRFPAYRVPEHWKALLQPDGGVLAPERIVQAHVRLAQELGADVAVGEAVTDWQVEGDGSPGAGVTLRLAPAAGGGGAERVVAASSVVMTPGPWISQLVPELADLCVPERQVVGWFDIEPSARQHYAPERFPVFVIEESAGGAAYYGFPEHGDLPGFKIGLYRHLRQELRSPAAVDSVRRSADAADEAALRAGAAAYFPAAGSGRLLHSSACYFTHTPDGHFLVDRHPRHPQVILCSACSGHGFKMSSGIGQLMARMVLDGPGRDACGGAGGRAAGGGGGWSELLPFRFDAEGRPGHKEALAHFLR</sequence>
<organism evidence="7 8">
    <name type="scientific">Chlamydomonas incerta</name>
    <dbReference type="NCBI Taxonomy" id="51695"/>
    <lineage>
        <taxon>Eukaryota</taxon>
        <taxon>Viridiplantae</taxon>
        <taxon>Chlorophyta</taxon>
        <taxon>core chlorophytes</taxon>
        <taxon>Chlorophyceae</taxon>
        <taxon>CS clade</taxon>
        <taxon>Chlamydomonadales</taxon>
        <taxon>Chlamydomonadaceae</taxon>
        <taxon>Chlamydomonas</taxon>
    </lineage>
</organism>
<dbReference type="Pfam" id="PF01266">
    <property type="entry name" value="DAO"/>
    <property type="match status" value="1"/>
</dbReference>
<dbReference type="InterPro" id="IPR045170">
    <property type="entry name" value="MTOX"/>
</dbReference>
<evidence type="ECO:0000256" key="5">
    <source>
        <dbReference type="ARBA" id="ARBA00023002"/>
    </source>
</evidence>
<comment type="similarity">
    <text evidence="2">Belongs to the MSOX/MTOX family.</text>
</comment>
<evidence type="ECO:0000256" key="1">
    <source>
        <dbReference type="ARBA" id="ARBA00001974"/>
    </source>
</evidence>
<keyword evidence="4" id="KW-0274">FAD</keyword>
<dbReference type="InterPro" id="IPR006076">
    <property type="entry name" value="FAD-dep_OxRdtase"/>
</dbReference>
<dbReference type="NCBIfam" id="NF008425">
    <property type="entry name" value="PRK11259.1"/>
    <property type="match status" value="1"/>
</dbReference>